<dbReference type="Pfam" id="PF00392">
    <property type="entry name" value="GntR"/>
    <property type="match status" value="1"/>
</dbReference>
<dbReference type="PANTHER" id="PTHR43537">
    <property type="entry name" value="TRANSCRIPTIONAL REGULATOR, GNTR FAMILY"/>
    <property type="match status" value="1"/>
</dbReference>
<keyword evidence="1" id="KW-0805">Transcription regulation</keyword>
<comment type="caution">
    <text evidence="5">The sequence shown here is derived from an EMBL/GenBank/DDBJ whole genome shotgun (WGS) entry which is preliminary data.</text>
</comment>
<dbReference type="Gene3D" id="1.20.120.530">
    <property type="entry name" value="GntR ligand-binding domain-like"/>
    <property type="match status" value="1"/>
</dbReference>
<keyword evidence="2" id="KW-0238">DNA-binding</keyword>
<gene>
    <name evidence="5" type="ORF">GCM10011505_13290</name>
</gene>
<dbReference type="EMBL" id="BMDZ01000010">
    <property type="protein sequence ID" value="GGB33146.1"/>
    <property type="molecule type" value="Genomic_DNA"/>
</dbReference>
<evidence type="ECO:0000259" key="4">
    <source>
        <dbReference type="PROSITE" id="PS50949"/>
    </source>
</evidence>
<dbReference type="PANTHER" id="PTHR43537:SF39">
    <property type="entry name" value="HTH-TYPE TRANSCRIPTIONAL REGULATOR MCBR"/>
    <property type="match status" value="1"/>
</dbReference>
<dbReference type="PROSITE" id="PS50949">
    <property type="entry name" value="HTH_GNTR"/>
    <property type="match status" value="1"/>
</dbReference>
<dbReference type="SMART" id="SM00895">
    <property type="entry name" value="FCD"/>
    <property type="match status" value="1"/>
</dbReference>
<evidence type="ECO:0000313" key="5">
    <source>
        <dbReference type="EMBL" id="GGB33146.1"/>
    </source>
</evidence>
<evidence type="ECO:0000256" key="3">
    <source>
        <dbReference type="ARBA" id="ARBA00023163"/>
    </source>
</evidence>
<protein>
    <submittedName>
        <fullName evidence="5">GntR family transcriptional regulator</fullName>
    </submittedName>
</protein>
<dbReference type="SUPFAM" id="SSF48008">
    <property type="entry name" value="GntR ligand-binding domain-like"/>
    <property type="match status" value="1"/>
</dbReference>
<organism evidence="5 6">
    <name type="scientific">Tistrella bauzanensis</name>
    <dbReference type="NCBI Taxonomy" id="657419"/>
    <lineage>
        <taxon>Bacteria</taxon>
        <taxon>Pseudomonadati</taxon>
        <taxon>Pseudomonadota</taxon>
        <taxon>Alphaproteobacteria</taxon>
        <taxon>Geminicoccales</taxon>
        <taxon>Geminicoccaceae</taxon>
        <taxon>Tistrella</taxon>
    </lineage>
</organism>
<dbReference type="InterPro" id="IPR036388">
    <property type="entry name" value="WH-like_DNA-bd_sf"/>
</dbReference>
<name>A0ABQ1ICY8_9PROT</name>
<dbReference type="InterPro" id="IPR008920">
    <property type="entry name" value="TF_FadR/GntR_C"/>
</dbReference>
<dbReference type="Gene3D" id="1.10.10.10">
    <property type="entry name" value="Winged helix-like DNA-binding domain superfamily/Winged helix DNA-binding domain"/>
    <property type="match status" value="1"/>
</dbReference>
<dbReference type="InterPro" id="IPR000524">
    <property type="entry name" value="Tscrpt_reg_HTH_GntR"/>
</dbReference>
<dbReference type="CDD" id="cd07377">
    <property type="entry name" value="WHTH_GntR"/>
    <property type="match status" value="1"/>
</dbReference>
<keyword evidence="6" id="KW-1185">Reference proteome</keyword>
<evidence type="ECO:0000256" key="1">
    <source>
        <dbReference type="ARBA" id="ARBA00023015"/>
    </source>
</evidence>
<dbReference type="SMART" id="SM00345">
    <property type="entry name" value="HTH_GNTR"/>
    <property type="match status" value="1"/>
</dbReference>
<keyword evidence="3" id="KW-0804">Transcription</keyword>
<evidence type="ECO:0000313" key="6">
    <source>
        <dbReference type="Proteomes" id="UP000603352"/>
    </source>
</evidence>
<dbReference type="RefSeq" id="WP_372402671.1">
    <property type="nucleotide sequence ID" value="NZ_CP121009.1"/>
</dbReference>
<accession>A0ABQ1ICY8</accession>
<reference evidence="6" key="1">
    <citation type="journal article" date="2019" name="Int. J. Syst. Evol. Microbiol.">
        <title>The Global Catalogue of Microorganisms (GCM) 10K type strain sequencing project: providing services to taxonomists for standard genome sequencing and annotation.</title>
        <authorList>
            <consortium name="The Broad Institute Genomics Platform"/>
            <consortium name="The Broad Institute Genome Sequencing Center for Infectious Disease"/>
            <person name="Wu L."/>
            <person name="Ma J."/>
        </authorList>
    </citation>
    <scope>NUCLEOTIDE SEQUENCE [LARGE SCALE GENOMIC DNA]</scope>
    <source>
        <strain evidence="6">CGMCC 1.10188</strain>
    </source>
</reference>
<dbReference type="InterPro" id="IPR011711">
    <property type="entry name" value="GntR_C"/>
</dbReference>
<proteinExistence type="predicted"/>
<dbReference type="InterPro" id="IPR036390">
    <property type="entry name" value="WH_DNA-bd_sf"/>
</dbReference>
<dbReference type="SUPFAM" id="SSF46785">
    <property type="entry name" value="Winged helix' DNA-binding domain"/>
    <property type="match status" value="1"/>
</dbReference>
<evidence type="ECO:0000256" key="2">
    <source>
        <dbReference type="ARBA" id="ARBA00023125"/>
    </source>
</evidence>
<sequence length="250" mass="27654">MMTGRGKEMDVTQNLMDLAGIDRPMKTTLRDQIYTQLRSAIMAGRFLPGQHLGIIALAEALNVSAMPVREALRQLVAEGALEMLPNRMVKVPVMTHERFRQILGIRLLLEGHATELAAPRFTPAQCDHLQQLSDGMTAALLENDAERYFALNQDFHFTIYAAAESDVLMQHIRMLWLKMGPFIRLSYSQSGVKATEVNHGEAIAALRAHDATAAANAIRMDLMEAADVIQEVNPAAFTETDAVDISLVDL</sequence>
<dbReference type="Pfam" id="PF07729">
    <property type="entry name" value="FCD"/>
    <property type="match status" value="1"/>
</dbReference>
<dbReference type="Proteomes" id="UP000603352">
    <property type="component" value="Unassembled WGS sequence"/>
</dbReference>
<feature type="domain" description="HTH gntR-type" evidence="4">
    <location>
        <begin position="27"/>
        <end position="94"/>
    </location>
</feature>